<dbReference type="Pfam" id="PF00501">
    <property type="entry name" value="AMP-binding"/>
    <property type="match status" value="1"/>
</dbReference>
<dbReference type="Gene3D" id="3.40.640.10">
    <property type="entry name" value="Type I PLP-dependent aspartate aminotransferase-like (Major domain)"/>
    <property type="match status" value="1"/>
</dbReference>
<dbReference type="PANTHER" id="PTHR44845:SF4">
    <property type="entry name" value="NONRIBOSOMAL PEPTIDE SYNTHASE INPA"/>
    <property type="match status" value="1"/>
</dbReference>
<dbReference type="InterPro" id="IPR000873">
    <property type="entry name" value="AMP-dep_synth/lig_dom"/>
</dbReference>
<sequence length="1663" mass="185507">MFGWFSQDSASHAQLDDDDVESAFSDLNDPTPQSSDTGLSDHVPLTYLPTLAIESSRRDLPNRLVKSTSIQSITCTGSTKEDQNALVENWARLLHIYTVAEDVAFAVTGLATPRLILSHWPSTSRSLTQDENPRITSTPFDNSKHQAKVNTAIDLGKDYALNQEFDFVLRWSGDHFSDVQLYINHSNVPQKFASAVWSTFAELSAPVKTTDTQRRLKASISRADRRAISSWVPDPIYESQTCLHQLFLDSVHQVPEDNAVEAWDGSLTYAKLNLFSDRVASQLLQKGLRRGQYVPFSFEKSMWMVVAVLGILKAGGAMVPIDPSQPQARVQEIMNQTNASLVVASASQSVAFAHLFDTVEVSSHTLRNDRPNSDQTNHTLPQMRSGEPALVLFTSGSTGKPKGMVIEHGAIATRMLVEGRAFHYRGARTLQFAATTWDIFMTDVFTTLTYQGCICIPNEQDRRLNLSRFCKDFNVTLALMTPTLASILDPAAFPTLKTLIFGGEALQQDVVSKWSFPNGPRIFQGYGPAETGPCVTGRVAERPEILGTPLENSLCVLVDPNNHEKLVPLGAIGELVVGGPSLLREYIGNSSITSLATLDNPSWVRDLDTPVTRFYRTGDLLRYSIDTMDGSLEFVGRKDDQVKYHGQRIELKEIEHHLNKIPEVESSTVILVRKGCFKDKLVAVVQCIGHRAQHNTCGTPSIVQDSGFNYSKMRSSLSPRLPDYMIPNELIVVDRLPHTSSMKLDKSHITNWISDMQKSLVERTAEKLVNTSKLLPDEETAMAIAAEYARIVAGDHESRRVSFEGNDFNLQSGGIDSIQIMSLSWYLSRRYAVQIPIADMLSSKATVRTLASTIDAKRGSQVAQKRSTPLGVLNEVSQQLDRLDLGEIPHYENSKVQRVFVTGSSGFLGIEILRQLLTLSGCHVYALVRGPSREGARNRLIARARAVGWWQEVFSARLDVWTGDLTKPQIGLTDGQWAMLQAQTTPSIDAIIHNGAKVHYNMEYESLKTTNVSSTVELLKAVRSRQRPLYSFVFVSGGQELRFDDQETTKAANQSGYARSKVVSELIVKKFARQQDSKARHVRVIKPGFIIGDSKQGLANQTDFLWRLVAASIDLGYYNESDSENWLFVADVARVSTSILDGIFEDHGKPVTQVLDGIRFRDLWVLLKDRFGYELEPLTSQRWLDKLQQAVADKREQHVMFPLMYMLEANDALVGVRGRPHEPTSDMDSALLANVAQLIKTGFLPQPPIPILSTNNAPLAVDAFDVESVRKQFPALQQGIVPFNNAAGTALLQSAIDRTQWYMSSIPIELGRDDPESIKKTERLGNNYKELAAFMNADADEIAFGQTTTFLFRALGQALRPLLNSDCEMVVSNLCHEASAAAWIALAKDLNIAIKWWAPPSGDDPCLSLETLKPLLTAKTRIVTCNHVSNVVGTCHPIRQVADMVHQIPGAILIVDGVAWAPHRPIDVKALDVDFYCFSWYKVFGPHIAQLYGRRSTQKRVLAGISHYFLSDMPGLDWRLRLGTNTFELEEALVPIAHYLQHEVGWEKIIAQEVVLQETLLNYLRRRPQHFRIFGEKSSDPEKRVSVITFEVIGRSCNDVTNQICRKGRFRVVSGNCWAPRPTHDVLKLGPDGLIRVSFVHYNTVAEVHEFCQELDSIVRPVT</sequence>
<dbReference type="InterPro" id="IPR015421">
    <property type="entry name" value="PyrdxlP-dep_Trfase_major"/>
</dbReference>
<gene>
    <name evidence="5" type="ORF">D6C90_04044</name>
</gene>
<dbReference type="Gene3D" id="3.90.1150.10">
    <property type="entry name" value="Aspartate Aminotransferase, domain 1"/>
    <property type="match status" value="1"/>
</dbReference>
<dbReference type="SUPFAM" id="SSF51735">
    <property type="entry name" value="NAD(P)-binding Rossmann-fold domains"/>
    <property type="match status" value="1"/>
</dbReference>
<dbReference type="Pfam" id="PF00266">
    <property type="entry name" value="Aminotran_5"/>
    <property type="match status" value="1"/>
</dbReference>
<dbReference type="NCBIfam" id="TIGR01746">
    <property type="entry name" value="Thioester-redct"/>
    <property type="match status" value="1"/>
</dbReference>
<evidence type="ECO:0000256" key="1">
    <source>
        <dbReference type="ARBA" id="ARBA00022450"/>
    </source>
</evidence>
<organism evidence="5 6">
    <name type="scientific">Aureobasidium pullulans</name>
    <name type="common">Black yeast</name>
    <name type="synonym">Pullularia pullulans</name>
    <dbReference type="NCBI Taxonomy" id="5580"/>
    <lineage>
        <taxon>Eukaryota</taxon>
        <taxon>Fungi</taxon>
        <taxon>Dikarya</taxon>
        <taxon>Ascomycota</taxon>
        <taxon>Pezizomycotina</taxon>
        <taxon>Dothideomycetes</taxon>
        <taxon>Dothideomycetidae</taxon>
        <taxon>Dothideales</taxon>
        <taxon>Saccotheciaceae</taxon>
        <taxon>Aureobasidium</taxon>
    </lineage>
</organism>
<evidence type="ECO:0000313" key="5">
    <source>
        <dbReference type="EMBL" id="THZ47310.1"/>
    </source>
</evidence>
<evidence type="ECO:0000256" key="2">
    <source>
        <dbReference type="ARBA" id="ARBA00022553"/>
    </source>
</evidence>
<dbReference type="InterPro" id="IPR042099">
    <property type="entry name" value="ANL_N_sf"/>
</dbReference>
<dbReference type="Pfam" id="PF07993">
    <property type="entry name" value="NAD_binding_4"/>
    <property type="match status" value="1"/>
</dbReference>
<evidence type="ECO:0000313" key="6">
    <source>
        <dbReference type="Proteomes" id="UP000310121"/>
    </source>
</evidence>
<dbReference type="InterPro" id="IPR045851">
    <property type="entry name" value="AMP-bd_C_sf"/>
</dbReference>
<feature type="compositionally biased region" description="Polar residues" evidence="3">
    <location>
        <begin position="28"/>
        <end position="38"/>
    </location>
</feature>
<dbReference type="SUPFAM" id="SSF56801">
    <property type="entry name" value="Acetyl-CoA synthetase-like"/>
    <property type="match status" value="1"/>
</dbReference>
<name>A0A4S9V6T8_AURPU</name>
<dbReference type="PANTHER" id="PTHR44845">
    <property type="entry name" value="CARRIER DOMAIN-CONTAINING PROTEIN"/>
    <property type="match status" value="1"/>
</dbReference>
<dbReference type="InterPro" id="IPR020845">
    <property type="entry name" value="AMP-binding_CS"/>
</dbReference>
<dbReference type="InterPro" id="IPR015424">
    <property type="entry name" value="PyrdxlP-dep_Trfase"/>
</dbReference>
<dbReference type="Gene3D" id="3.40.50.12780">
    <property type="entry name" value="N-terminal domain of ligase-like"/>
    <property type="match status" value="1"/>
</dbReference>
<dbReference type="InterPro" id="IPR010080">
    <property type="entry name" value="Thioester_reductase-like_dom"/>
</dbReference>
<dbReference type="Pfam" id="PF00550">
    <property type="entry name" value="PP-binding"/>
    <property type="match status" value="1"/>
</dbReference>
<dbReference type="SUPFAM" id="SSF53383">
    <property type="entry name" value="PLP-dependent transferases"/>
    <property type="match status" value="1"/>
</dbReference>
<keyword evidence="2" id="KW-0597">Phosphoprotein</keyword>
<dbReference type="PROSITE" id="PS50075">
    <property type="entry name" value="CARRIER"/>
    <property type="match status" value="1"/>
</dbReference>
<reference evidence="5 6" key="1">
    <citation type="submission" date="2018-10" db="EMBL/GenBank/DDBJ databases">
        <title>Fifty Aureobasidium pullulans genomes reveal a recombining polyextremotolerant generalist.</title>
        <authorList>
            <person name="Gostincar C."/>
            <person name="Turk M."/>
            <person name="Zajc J."/>
            <person name="Gunde-Cimerman N."/>
        </authorList>
    </citation>
    <scope>NUCLEOTIDE SEQUENCE [LARGE SCALE GENOMIC DNA]</scope>
    <source>
        <strain evidence="5 6">EXF-3844</strain>
    </source>
</reference>
<dbReference type="InterPro" id="IPR015422">
    <property type="entry name" value="PyrdxlP-dep_Trfase_small"/>
</dbReference>
<dbReference type="InterPro" id="IPR013120">
    <property type="entry name" value="FAR_NAD-bd"/>
</dbReference>
<dbReference type="CDD" id="cd05918">
    <property type="entry name" value="A_NRPS_SidN3_like"/>
    <property type="match status" value="1"/>
</dbReference>
<protein>
    <submittedName>
        <fullName evidence="5">Putative nonribosomal peptide synthase</fullName>
    </submittedName>
</protein>
<dbReference type="InterPro" id="IPR000192">
    <property type="entry name" value="Aminotrans_V_dom"/>
</dbReference>
<feature type="region of interest" description="Disordered" evidence="3">
    <location>
        <begin position="22"/>
        <end position="42"/>
    </location>
</feature>
<dbReference type="Gene3D" id="3.40.50.720">
    <property type="entry name" value="NAD(P)-binding Rossmann-like Domain"/>
    <property type="match status" value="1"/>
</dbReference>
<comment type="caution">
    <text evidence="5">The sequence shown here is derived from an EMBL/GenBank/DDBJ whole genome shotgun (WGS) entry which is preliminary data.</text>
</comment>
<keyword evidence="1" id="KW-0596">Phosphopantetheine</keyword>
<evidence type="ECO:0000259" key="4">
    <source>
        <dbReference type="PROSITE" id="PS50075"/>
    </source>
</evidence>
<accession>A0A4S9V6T8</accession>
<evidence type="ECO:0000256" key="3">
    <source>
        <dbReference type="SAM" id="MobiDB-lite"/>
    </source>
</evidence>
<feature type="domain" description="Carrier" evidence="4">
    <location>
        <begin position="779"/>
        <end position="858"/>
    </location>
</feature>
<dbReference type="SUPFAM" id="SSF47336">
    <property type="entry name" value="ACP-like"/>
    <property type="match status" value="1"/>
</dbReference>
<dbReference type="InterPro" id="IPR036736">
    <property type="entry name" value="ACP-like_sf"/>
</dbReference>
<dbReference type="EMBL" id="QZBN01000302">
    <property type="protein sequence ID" value="THZ47310.1"/>
    <property type="molecule type" value="Genomic_DNA"/>
</dbReference>
<dbReference type="InterPro" id="IPR009081">
    <property type="entry name" value="PP-bd_ACP"/>
</dbReference>
<dbReference type="Proteomes" id="UP000310121">
    <property type="component" value="Unassembled WGS sequence"/>
</dbReference>
<dbReference type="Gene3D" id="3.30.300.30">
    <property type="match status" value="1"/>
</dbReference>
<dbReference type="InterPro" id="IPR036291">
    <property type="entry name" value="NAD(P)-bd_dom_sf"/>
</dbReference>
<proteinExistence type="predicted"/>
<dbReference type="PROSITE" id="PS00455">
    <property type="entry name" value="AMP_BINDING"/>
    <property type="match status" value="1"/>
</dbReference>